<evidence type="ECO:0000313" key="3">
    <source>
        <dbReference type="EMBL" id="PBK83903.1"/>
    </source>
</evidence>
<dbReference type="EMBL" id="KZ293702">
    <property type="protein sequence ID" value="PBK83903.1"/>
    <property type="molecule type" value="Genomic_DNA"/>
</dbReference>
<feature type="region of interest" description="Disordered" evidence="1">
    <location>
        <begin position="1"/>
        <end position="41"/>
    </location>
</feature>
<dbReference type="OMA" id="TRICKSW"/>
<dbReference type="Gene3D" id="3.80.10.10">
    <property type="entry name" value="Ribonuclease Inhibitor"/>
    <property type="match status" value="1"/>
</dbReference>
<dbReference type="OrthoDB" id="2876786at2759"/>
<dbReference type="InParanoid" id="A0A2H3D6F4"/>
<feature type="domain" description="F-box" evidence="2">
    <location>
        <begin position="46"/>
        <end position="106"/>
    </location>
</feature>
<proteinExistence type="predicted"/>
<dbReference type="Proteomes" id="UP000217790">
    <property type="component" value="Unassembled WGS sequence"/>
</dbReference>
<gene>
    <name evidence="3" type="ORF">ARMGADRAFT_1088884</name>
</gene>
<dbReference type="Pfam" id="PF12937">
    <property type="entry name" value="F-box-like"/>
    <property type="match status" value="1"/>
</dbReference>
<evidence type="ECO:0000256" key="1">
    <source>
        <dbReference type="SAM" id="MobiDB-lite"/>
    </source>
</evidence>
<accession>A0A2H3D6F4</accession>
<dbReference type="InterPro" id="IPR001810">
    <property type="entry name" value="F-box_dom"/>
</dbReference>
<protein>
    <recommendedName>
        <fullName evidence="2">F-box domain-containing protein</fullName>
    </recommendedName>
</protein>
<name>A0A2H3D6F4_ARMGA</name>
<dbReference type="InterPro" id="IPR032675">
    <property type="entry name" value="LRR_dom_sf"/>
</dbReference>
<organism evidence="3 4">
    <name type="scientific">Armillaria gallica</name>
    <name type="common">Bulbous honey fungus</name>
    <name type="synonym">Armillaria bulbosa</name>
    <dbReference type="NCBI Taxonomy" id="47427"/>
    <lineage>
        <taxon>Eukaryota</taxon>
        <taxon>Fungi</taxon>
        <taxon>Dikarya</taxon>
        <taxon>Basidiomycota</taxon>
        <taxon>Agaricomycotina</taxon>
        <taxon>Agaricomycetes</taxon>
        <taxon>Agaricomycetidae</taxon>
        <taxon>Agaricales</taxon>
        <taxon>Marasmiineae</taxon>
        <taxon>Physalacriaceae</taxon>
        <taxon>Armillaria</taxon>
    </lineage>
</organism>
<dbReference type="AlphaFoldDB" id="A0A2H3D6F4"/>
<keyword evidence="4" id="KW-1185">Reference proteome</keyword>
<evidence type="ECO:0000313" key="4">
    <source>
        <dbReference type="Proteomes" id="UP000217790"/>
    </source>
</evidence>
<reference evidence="4" key="1">
    <citation type="journal article" date="2017" name="Nat. Ecol. Evol.">
        <title>Genome expansion and lineage-specific genetic innovations in the forest pathogenic fungi Armillaria.</title>
        <authorList>
            <person name="Sipos G."/>
            <person name="Prasanna A.N."/>
            <person name="Walter M.C."/>
            <person name="O'Connor E."/>
            <person name="Balint B."/>
            <person name="Krizsan K."/>
            <person name="Kiss B."/>
            <person name="Hess J."/>
            <person name="Varga T."/>
            <person name="Slot J."/>
            <person name="Riley R."/>
            <person name="Boka B."/>
            <person name="Rigling D."/>
            <person name="Barry K."/>
            <person name="Lee J."/>
            <person name="Mihaltcheva S."/>
            <person name="LaButti K."/>
            <person name="Lipzen A."/>
            <person name="Waldron R."/>
            <person name="Moloney N.M."/>
            <person name="Sperisen C."/>
            <person name="Kredics L."/>
            <person name="Vagvoelgyi C."/>
            <person name="Patrignani A."/>
            <person name="Fitzpatrick D."/>
            <person name="Nagy I."/>
            <person name="Doyle S."/>
            <person name="Anderson J.B."/>
            <person name="Grigoriev I.V."/>
            <person name="Gueldener U."/>
            <person name="Muensterkoetter M."/>
            <person name="Nagy L.G."/>
        </authorList>
    </citation>
    <scope>NUCLEOTIDE SEQUENCE [LARGE SCALE GENOMIC DNA]</scope>
    <source>
        <strain evidence="4">Ar21-2</strain>
    </source>
</reference>
<feature type="compositionally biased region" description="Basic and acidic residues" evidence="1">
    <location>
        <begin position="24"/>
        <end position="41"/>
    </location>
</feature>
<evidence type="ECO:0000259" key="2">
    <source>
        <dbReference type="Pfam" id="PF12937"/>
    </source>
</evidence>
<dbReference type="STRING" id="47427.A0A2H3D6F4"/>
<sequence length="462" mass="53010">MTISWPKPPNIQGMLPCAASIGERSTKPSVEESKDERKAEKNGPIFHIPSEILLRIFELIPEPPYHPEPPTKLSYLPASVPWTLTRICKSWERAVNGTPSLWCNLRFPTSLVESGLTDIRYLEIANITLNRSGNHYLNFSIDLEESEISANILLLLLRRSHQWRKVEFNGDCPSFSLTNVLSPIRGNLGNLESLTISFPLRQHLDVFWDAPRLQKVDVRFHSAYDIDLPLSQLRAFTTNRLPSDSVSLLQQCTHLAEFSYVDGDEPRAAGHAYDVVRLPQIRLLNVEHPSVLHCLYTPGLKELKYRLSDDAHTVLNFLTISRYNITCLGITWTTESINTRSFVTLLQKLPNLQHLKVYDLFKYYDDQLDVYGTLRLGERTDNLVPNLQELTLHLYDPSAIFDPEDIPEGPELFESVMLSRLGRLRRLTLMQYLLTIPPCVKNLRNAGIDVVVDWKRWMELAR</sequence>